<dbReference type="HOGENOM" id="CLU_069356_45_1_9"/>
<dbReference type="PANTHER" id="PTHR43479:SF11">
    <property type="entry name" value="ACREF_ENVCD OPERON REPRESSOR-RELATED"/>
    <property type="match status" value="1"/>
</dbReference>
<dbReference type="InterPro" id="IPR050624">
    <property type="entry name" value="HTH-type_Tx_Regulator"/>
</dbReference>
<feature type="DNA-binding region" description="H-T-H motif" evidence="2">
    <location>
        <begin position="34"/>
        <end position="53"/>
    </location>
</feature>
<dbReference type="GO" id="GO:0003677">
    <property type="term" value="F:DNA binding"/>
    <property type="evidence" value="ECO:0007669"/>
    <property type="project" value="UniProtKB-UniRule"/>
</dbReference>
<dbReference type="Pfam" id="PF00440">
    <property type="entry name" value="TetR_N"/>
    <property type="match status" value="1"/>
</dbReference>
<dbReference type="OrthoDB" id="9785164at2"/>
<sequence length="199" mass="23298">MPKNTFFNLPEEKKDKIIAVAIDEFTQNHYEKVTINKIVKKAEIPKGSFYQYFENKDDLYIFLFGQIGNTKKRLLEESKEKINQMDFKAFVILLLQEGSRFESEELKILELKNKFINECPQEVRKKILSNEFPKSYELLTDVIKRYIKKGELRENVDVEMVAYIITQGMVNSEFFLTNQSTGIETFGARMLEVVIAGLK</sequence>
<dbReference type="PANTHER" id="PTHR43479">
    <property type="entry name" value="ACREF/ENVCD OPERON REPRESSOR-RELATED"/>
    <property type="match status" value="1"/>
</dbReference>
<organism evidence="4 5">
    <name type="scientific">Acetobacterium woodii (strain ATCC 29683 / DSM 1030 / JCM 2381 / KCTC 1655 / WB1)</name>
    <dbReference type="NCBI Taxonomy" id="931626"/>
    <lineage>
        <taxon>Bacteria</taxon>
        <taxon>Bacillati</taxon>
        <taxon>Bacillota</taxon>
        <taxon>Clostridia</taxon>
        <taxon>Eubacteriales</taxon>
        <taxon>Eubacteriaceae</taxon>
        <taxon>Acetobacterium</taxon>
    </lineage>
</organism>
<dbReference type="SUPFAM" id="SSF46689">
    <property type="entry name" value="Homeodomain-like"/>
    <property type="match status" value="1"/>
</dbReference>
<evidence type="ECO:0000313" key="5">
    <source>
        <dbReference type="Proteomes" id="UP000007177"/>
    </source>
</evidence>
<proteinExistence type="predicted"/>
<dbReference type="AlphaFoldDB" id="H6LFM7"/>
<gene>
    <name evidence="4" type="ordered locus">Awo_c01630</name>
</gene>
<evidence type="ECO:0000256" key="1">
    <source>
        <dbReference type="ARBA" id="ARBA00023125"/>
    </source>
</evidence>
<dbReference type="InterPro" id="IPR009057">
    <property type="entry name" value="Homeodomain-like_sf"/>
</dbReference>
<dbReference type="Gene3D" id="1.10.357.10">
    <property type="entry name" value="Tetracycline Repressor, domain 2"/>
    <property type="match status" value="1"/>
</dbReference>
<dbReference type="PROSITE" id="PS50977">
    <property type="entry name" value="HTH_TETR_2"/>
    <property type="match status" value="1"/>
</dbReference>
<evidence type="ECO:0000256" key="2">
    <source>
        <dbReference type="PROSITE-ProRule" id="PRU00335"/>
    </source>
</evidence>
<feature type="domain" description="HTH tetR-type" evidence="3">
    <location>
        <begin position="11"/>
        <end position="71"/>
    </location>
</feature>
<dbReference type="EMBL" id="CP002987">
    <property type="protein sequence ID" value="AFA46972.1"/>
    <property type="molecule type" value="Genomic_DNA"/>
</dbReference>
<dbReference type="InterPro" id="IPR036271">
    <property type="entry name" value="Tet_transcr_reg_TetR-rel_C_sf"/>
</dbReference>
<reference evidence="5" key="1">
    <citation type="submission" date="2011-07" db="EMBL/GenBank/DDBJ databases">
        <title>Complete genome sequence of Acetobacterium woodii.</title>
        <authorList>
            <person name="Poehlein A."/>
            <person name="Schmidt S."/>
            <person name="Kaster A.-K."/>
            <person name="Goenrich M."/>
            <person name="Vollmers J."/>
            <person name="Thuermer A."/>
            <person name="Gottschalk G."/>
            <person name="Thauer R.K."/>
            <person name="Daniel R."/>
            <person name="Mueller V."/>
        </authorList>
    </citation>
    <scope>NUCLEOTIDE SEQUENCE [LARGE SCALE GENOMIC DNA]</scope>
    <source>
        <strain evidence="5">ATCC 29683 / DSM 1030 / JCM 2381 / KCTC 1655 / WB1</strain>
    </source>
</reference>
<keyword evidence="5" id="KW-1185">Reference proteome</keyword>
<dbReference type="PRINTS" id="PR00455">
    <property type="entry name" value="HTHTETR"/>
</dbReference>
<accession>H6LFM7</accession>
<reference evidence="4 5" key="2">
    <citation type="journal article" date="2012" name="PLoS ONE">
        <title>An ancient pathway combining carbon dioxide fixation with the generation and utilization of a sodium ion gradient for ATP synthesis.</title>
        <authorList>
            <person name="Poehlein A."/>
            <person name="Schmidt S."/>
            <person name="Kaster A.K."/>
            <person name="Goenrich M."/>
            <person name="Vollmers J."/>
            <person name="Thurmer A."/>
            <person name="Bertsch J."/>
            <person name="Schuchmann K."/>
            <person name="Voigt B."/>
            <person name="Hecker M."/>
            <person name="Daniel R."/>
            <person name="Thauer R.K."/>
            <person name="Gottschalk G."/>
            <person name="Muller V."/>
        </authorList>
    </citation>
    <scope>NUCLEOTIDE SEQUENCE [LARGE SCALE GENOMIC DNA]</scope>
    <source>
        <strain evidence="5">ATCC 29683 / DSM 1030 / JCM 2381 / KCTC 1655 / WB1</strain>
    </source>
</reference>
<dbReference type="InterPro" id="IPR001647">
    <property type="entry name" value="HTH_TetR"/>
</dbReference>
<evidence type="ECO:0000313" key="4">
    <source>
        <dbReference type="EMBL" id="AFA46972.1"/>
    </source>
</evidence>
<name>H6LFM7_ACEWD</name>
<dbReference type="RefSeq" id="WP_014354576.1">
    <property type="nucleotide sequence ID" value="NC_016894.1"/>
</dbReference>
<evidence type="ECO:0000259" key="3">
    <source>
        <dbReference type="PROSITE" id="PS50977"/>
    </source>
</evidence>
<dbReference type="eggNOG" id="COG1309">
    <property type="taxonomic scope" value="Bacteria"/>
</dbReference>
<keyword evidence="1 2" id="KW-0238">DNA-binding</keyword>
<dbReference type="STRING" id="931626.Awo_c01630"/>
<dbReference type="Proteomes" id="UP000007177">
    <property type="component" value="Chromosome"/>
</dbReference>
<dbReference type="KEGG" id="awo:Awo_c01630"/>
<protein>
    <submittedName>
        <fullName evidence="4">Transcriptional regulator TetR family</fullName>
    </submittedName>
</protein>
<dbReference type="SUPFAM" id="SSF48498">
    <property type="entry name" value="Tetracyclin repressor-like, C-terminal domain"/>
    <property type="match status" value="1"/>
</dbReference>